<evidence type="ECO:0000313" key="1">
    <source>
        <dbReference type="EMBL" id="GMR43740.1"/>
    </source>
</evidence>
<gene>
    <name evidence="1" type="ORF">PMAYCL1PPCAC_13935</name>
</gene>
<dbReference type="Proteomes" id="UP001328107">
    <property type="component" value="Unassembled WGS sequence"/>
</dbReference>
<keyword evidence="2" id="KW-1185">Reference proteome</keyword>
<evidence type="ECO:0000313" key="2">
    <source>
        <dbReference type="Proteomes" id="UP001328107"/>
    </source>
</evidence>
<sequence>FRTHSAGSWVNHLTYRHSTTPVQAGYSLRCDCGHVTHSFDHSYKCKISNFTMIRDDENVNRRLSYDMATKVAQGFPSGKVEYSNMKQDTSDIAQVEKGRRNNAKVMKDYLYSLDWEIEPSLKNPKSEF</sequence>
<proteinExistence type="predicted"/>
<feature type="non-terminal residue" evidence="1">
    <location>
        <position position="128"/>
    </location>
</feature>
<feature type="non-terminal residue" evidence="1">
    <location>
        <position position="1"/>
    </location>
</feature>
<accession>A0AAN4ZUQ1</accession>
<dbReference type="AlphaFoldDB" id="A0AAN4ZUQ1"/>
<name>A0AAN4ZUQ1_9BILA</name>
<protein>
    <submittedName>
        <fullName evidence="1">Uncharacterized protein</fullName>
    </submittedName>
</protein>
<comment type="caution">
    <text evidence="1">The sequence shown here is derived from an EMBL/GenBank/DDBJ whole genome shotgun (WGS) entry which is preliminary data.</text>
</comment>
<reference evidence="2" key="1">
    <citation type="submission" date="2022-10" db="EMBL/GenBank/DDBJ databases">
        <title>Genome assembly of Pristionchus species.</title>
        <authorList>
            <person name="Yoshida K."/>
            <person name="Sommer R.J."/>
        </authorList>
    </citation>
    <scope>NUCLEOTIDE SEQUENCE [LARGE SCALE GENOMIC DNA]</scope>
    <source>
        <strain evidence="2">RS5460</strain>
    </source>
</reference>
<dbReference type="EMBL" id="BTRK01000003">
    <property type="protein sequence ID" value="GMR43740.1"/>
    <property type="molecule type" value="Genomic_DNA"/>
</dbReference>
<organism evidence="1 2">
    <name type="scientific">Pristionchus mayeri</name>
    <dbReference type="NCBI Taxonomy" id="1317129"/>
    <lineage>
        <taxon>Eukaryota</taxon>
        <taxon>Metazoa</taxon>
        <taxon>Ecdysozoa</taxon>
        <taxon>Nematoda</taxon>
        <taxon>Chromadorea</taxon>
        <taxon>Rhabditida</taxon>
        <taxon>Rhabditina</taxon>
        <taxon>Diplogasteromorpha</taxon>
        <taxon>Diplogasteroidea</taxon>
        <taxon>Neodiplogasteridae</taxon>
        <taxon>Pristionchus</taxon>
    </lineage>
</organism>